<evidence type="ECO:0000313" key="8">
    <source>
        <dbReference type="EMBL" id="PIP56181.1"/>
    </source>
</evidence>
<keyword evidence="4 6" id="KW-1133">Transmembrane helix</keyword>
<name>A0A2H0BEX5_UNCKA</name>
<feature type="transmembrane region" description="Helical" evidence="6">
    <location>
        <begin position="166"/>
        <end position="186"/>
    </location>
</feature>
<evidence type="ECO:0000259" key="7">
    <source>
        <dbReference type="Pfam" id="PF09335"/>
    </source>
</evidence>
<keyword evidence="2 6" id="KW-1003">Cell membrane</keyword>
<reference evidence="8 9" key="1">
    <citation type="submission" date="2017-09" db="EMBL/GenBank/DDBJ databases">
        <title>Depth-based differentiation of microbial function through sediment-hosted aquifers and enrichment of novel symbionts in the deep terrestrial subsurface.</title>
        <authorList>
            <person name="Probst A.J."/>
            <person name="Ladd B."/>
            <person name="Jarett J.K."/>
            <person name="Geller-Mcgrath D.E."/>
            <person name="Sieber C.M."/>
            <person name="Emerson J.B."/>
            <person name="Anantharaman K."/>
            <person name="Thomas B.C."/>
            <person name="Malmstrom R."/>
            <person name="Stieglmeier M."/>
            <person name="Klingl A."/>
            <person name="Woyke T."/>
            <person name="Ryan C.M."/>
            <person name="Banfield J.F."/>
        </authorList>
    </citation>
    <scope>NUCLEOTIDE SEQUENCE [LARGE SCALE GENOMIC DNA]</scope>
    <source>
        <strain evidence="8">CG22_combo_CG10-13_8_21_14_all_39_12</strain>
    </source>
</reference>
<sequence>MIKDFKVKKILFIFWVLVISISLYRLFTLGITLSEYPSFIAEKVASFGVLAPVFFILLFAIRPLIFFPATLLSLSAGALFGPVKAIFILIIAENLSSLISYTVGKYFGKSIIDTLDKNNIFIHKFEKYFHQNGFISILMLRLLYAPFDLVGYFAGASVISYKDFALATFVGIVPGLITAAFLGGSVYSPSNLLISGFFFMFGLAVSKFIKKNNTYVTKNN</sequence>
<comment type="similarity">
    <text evidence="6">Belongs to the TVP38/TMEM64 family.</text>
</comment>
<protein>
    <recommendedName>
        <fullName evidence="6">TVP38/TMEM64 family membrane protein</fullName>
    </recommendedName>
</protein>
<evidence type="ECO:0000256" key="4">
    <source>
        <dbReference type="ARBA" id="ARBA00022989"/>
    </source>
</evidence>
<evidence type="ECO:0000256" key="2">
    <source>
        <dbReference type="ARBA" id="ARBA00022475"/>
    </source>
</evidence>
<dbReference type="EMBL" id="PCSU01000076">
    <property type="protein sequence ID" value="PIP56181.1"/>
    <property type="molecule type" value="Genomic_DNA"/>
</dbReference>
<keyword evidence="3 6" id="KW-0812">Transmembrane</keyword>
<feature type="transmembrane region" description="Helical" evidence="6">
    <location>
        <begin position="134"/>
        <end position="154"/>
    </location>
</feature>
<feature type="transmembrane region" description="Helical" evidence="6">
    <location>
        <begin position="45"/>
        <end position="65"/>
    </location>
</feature>
<dbReference type="PANTHER" id="PTHR12677">
    <property type="entry name" value="GOLGI APPARATUS MEMBRANE PROTEIN TVP38-RELATED"/>
    <property type="match status" value="1"/>
</dbReference>
<organism evidence="8 9">
    <name type="scientific">candidate division WWE3 bacterium CG22_combo_CG10-13_8_21_14_all_39_12</name>
    <dbReference type="NCBI Taxonomy" id="1975094"/>
    <lineage>
        <taxon>Bacteria</taxon>
        <taxon>Katanobacteria</taxon>
    </lineage>
</organism>
<dbReference type="InterPro" id="IPR032816">
    <property type="entry name" value="VTT_dom"/>
</dbReference>
<dbReference type="AlphaFoldDB" id="A0A2H0BEX5"/>
<dbReference type="Proteomes" id="UP000228495">
    <property type="component" value="Unassembled WGS sequence"/>
</dbReference>
<feature type="domain" description="VTT" evidence="7">
    <location>
        <begin position="67"/>
        <end position="183"/>
    </location>
</feature>
<evidence type="ECO:0000256" key="3">
    <source>
        <dbReference type="ARBA" id="ARBA00022692"/>
    </source>
</evidence>
<feature type="transmembrane region" description="Helical" evidence="6">
    <location>
        <begin position="72"/>
        <end position="92"/>
    </location>
</feature>
<comment type="subcellular location">
    <subcellularLocation>
        <location evidence="1 6">Cell membrane</location>
        <topology evidence="1 6">Multi-pass membrane protein</topology>
    </subcellularLocation>
</comment>
<feature type="transmembrane region" description="Helical" evidence="6">
    <location>
        <begin position="192"/>
        <end position="209"/>
    </location>
</feature>
<dbReference type="Pfam" id="PF09335">
    <property type="entry name" value="VTT_dom"/>
    <property type="match status" value="1"/>
</dbReference>
<accession>A0A2H0BEX5</accession>
<proteinExistence type="inferred from homology"/>
<feature type="transmembrane region" description="Helical" evidence="6">
    <location>
        <begin position="12"/>
        <end position="33"/>
    </location>
</feature>
<keyword evidence="5 6" id="KW-0472">Membrane</keyword>
<evidence type="ECO:0000256" key="5">
    <source>
        <dbReference type="ARBA" id="ARBA00023136"/>
    </source>
</evidence>
<gene>
    <name evidence="8" type="ORF">COX05_04425</name>
</gene>
<comment type="caution">
    <text evidence="8">The sequence shown here is derived from an EMBL/GenBank/DDBJ whole genome shotgun (WGS) entry which is preliminary data.</text>
</comment>
<dbReference type="GO" id="GO:0005886">
    <property type="term" value="C:plasma membrane"/>
    <property type="evidence" value="ECO:0007669"/>
    <property type="project" value="UniProtKB-SubCell"/>
</dbReference>
<evidence type="ECO:0000313" key="9">
    <source>
        <dbReference type="Proteomes" id="UP000228495"/>
    </source>
</evidence>
<evidence type="ECO:0000256" key="1">
    <source>
        <dbReference type="ARBA" id="ARBA00004651"/>
    </source>
</evidence>
<dbReference type="PANTHER" id="PTHR12677:SF59">
    <property type="entry name" value="GOLGI APPARATUS MEMBRANE PROTEIN TVP38-RELATED"/>
    <property type="match status" value="1"/>
</dbReference>
<dbReference type="InterPro" id="IPR015414">
    <property type="entry name" value="TMEM64"/>
</dbReference>
<evidence type="ECO:0000256" key="6">
    <source>
        <dbReference type="RuleBase" id="RU366058"/>
    </source>
</evidence>